<reference evidence="1 2" key="1">
    <citation type="submission" date="2021-06" db="EMBL/GenBank/DDBJ databases">
        <authorList>
            <person name="Kallberg Y."/>
            <person name="Tangrot J."/>
            <person name="Rosling A."/>
        </authorList>
    </citation>
    <scope>NUCLEOTIDE SEQUENCE [LARGE SCALE GENOMIC DNA]</scope>
    <source>
        <strain evidence="1 2">120-4 pot B 10/14</strain>
    </source>
</reference>
<dbReference type="Proteomes" id="UP000789901">
    <property type="component" value="Unassembled WGS sequence"/>
</dbReference>
<evidence type="ECO:0000313" key="2">
    <source>
        <dbReference type="Proteomes" id="UP000789901"/>
    </source>
</evidence>
<protein>
    <submittedName>
        <fullName evidence="1">13393_t:CDS:1</fullName>
    </submittedName>
</protein>
<gene>
    <name evidence="1" type="ORF">GMARGA_LOCUS34902</name>
</gene>
<accession>A0ABN7WU00</accession>
<name>A0ABN7WU00_GIGMA</name>
<keyword evidence="2" id="KW-1185">Reference proteome</keyword>
<organism evidence="1 2">
    <name type="scientific">Gigaspora margarita</name>
    <dbReference type="NCBI Taxonomy" id="4874"/>
    <lineage>
        <taxon>Eukaryota</taxon>
        <taxon>Fungi</taxon>
        <taxon>Fungi incertae sedis</taxon>
        <taxon>Mucoromycota</taxon>
        <taxon>Glomeromycotina</taxon>
        <taxon>Glomeromycetes</taxon>
        <taxon>Diversisporales</taxon>
        <taxon>Gigasporaceae</taxon>
        <taxon>Gigaspora</taxon>
    </lineage>
</organism>
<sequence length="133" mass="15644">TDKIGKEFRNTIRAYNNLFAFTFLGVRLDQRFANGKNGIYTFRAQGSMYHTISPFLPPVKDTPKYLQLYIYNTEHKIENQLQIMPNLCKDTIELLKNILDEVNPYVANFRYLSILDNITNYKLIIKTDNKLDQ</sequence>
<evidence type="ECO:0000313" key="1">
    <source>
        <dbReference type="EMBL" id="CAG8840417.1"/>
    </source>
</evidence>
<feature type="non-terminal residue" evidence="1">
    <location>
        <position position="1"/>
    </location>
</feature>
<dbReference type="EMBL" id="CAJVQB010062809">
    <property type="protein sequence ID" value="CAG8840417.1"/>
    <property type="molecule type" value="Genomic_DNA"/>
</dbReference>
<comment type="caution">
    <text evidence="1">The sequence shown here is derived from an EMBL/GenBank/DDBJ whole genome shotgun (WGS) entry which is preliminary data.</text>
</comment>
<dbReference type="PANTHER" id="PTHR45786:SF74">
    <property type="entry name" value="ATP-DEPENDENT DNA HELICASE"/>
    <property type="match status" value="1"/>
</dbReference>
<proteinExistence type="predicted"/>
<dbReference type="PANTHER" id="PTHR45786">
    <property type="entry name" value="DNA BINDING PROTEIN-LIKE"/>
    <property type="match status" value="1"/>
</dbReference>